<reference evidence="2 3" key="1">
    <citation type="journal article" date="2019" name="Genome Biol. Evol.">
        <title>Insights into the evolution of the New World diploid cottons (Gossypium, subgenus Houzingenia) based on genome sequencing.</title>
        <authorList>
            <person name="Grover C.E."/>
            <person name="Arick M.A. 2nd"/>
            <person name="Thrash A."/>
            <person name="Conover J.L."/>
            <person name="Sanders W.S."/>
            <person name="Peterson D.G."/>
            <person name="Frelichowski J.E."/>
            <person name="Scheffler J.A."/>
            <person name="Scheffler B.E."/>
            <person name="Wendel J.F."/>
        </authorList>
    </citation>
    <scope>NUCLEOTIDE SEQUENCE [LARGE SCALE GENOMIC DNA]</scope>
    <source>
        <strain evidence="2">6</strain>
        <tissue evidence="2">Leaf</tissue>
    </source>
</reference>
<proteinExistence type="predicted"/>
<organism evidence="2 3">
    <name type="scientific">Gossypium armourianum</name>
    <dbReference type="NCBI Taxonomy" id="34283"/>
    <lineage>
        <taxon>Eukaryota</taxon>
        <taxon>Viridiplantae</taxon>
        <taxon>Streptophyta</taxon>
        <taxon>Embryophyta</taxon>
        <taxon>Tracheophyta</taxon>
        <taxon>Spermatophyta</taxon>
        <taxon>Magnoliopsida</taxon>
        <taxon>eudicotyledons</taxon>
        <taxon>Gunneridae</taxon>
        <taxon>Pentapetalae</taxon>
        <taxon>rosids</taxon>
        <taxon>malvids</taxon>
        <taxon>Malvales</taxon>
        <taxon>Malvaceae</taxon>
        <taxon>Malvoideae</taxon>
        <taxon>Gossypium</taxon>
    </lineage>
</organism>
<dbReference type="Gene3D" id="3.90.1150.10">
    <property type="entry name" value="Aspartate Aminotransferase, domain 1"/>
    <property type="match status" value="1"/>
</dbReference>
<protein>
    <recommendedName>
        <fullName evidence="1">Aminotransferase class I/classII large domain-containing protein</fullName>
    </recommendedName>
</protein>
<feature type="domain" description="Aminotransferase class I/classII large" evidence="1">
    <location>
        <begin position="8"/>
        <end position="43"/>
    </location>
</feature>
<gene>
    <name evidence="2" type="ORF">Goarm_013466</name>
</gene>
<dbReference type="SUPFAM" id="SSF53383">
    <property type="entry name" value="PLP-dependent transferases"/>
    <property type="match status" value="1"/>
</dbReference>
<dbReference type="GO" id="GO:0006572">
    <property type="term" value="P:L-tyrosine catabolic process"/>
    <property type="evidence" value="ECO:0007669"/>
    <property type="project" value="TreeGrafter"/>
</dbReference>
<dbReference type="EMBL" id="JABFAE010000005">
    <property type="protein sequence ID" value="MBA0828834.1"/>
    <property type="molecule type" value="Genomic_DNA"/>
</dbReference>
<evidence type="ECO:0000313" key="2">
    <source>
        <dbReference type="EMBL" id="MBA0828834.1"/>
    </source>
</evidence>
<comment type="caution">
    <text evidence="2">The sequence shown here is derived from an EMBL/GenBank/DDBJ whole genome shotgun (WGS) entry which is preliminary data.</text>
</comment>
<dbReference type="InterPro" id="IPR004839">
    <property type="entry name" value="Aminotransferase_I/II_large"/>
</dbReference>
<name>A0A7J9J4Q5_9ROSI</name>
<feature type="domain" description="Aminotransferase class I/classII large" evidence="1">
    <location>
        <begin position="70"/>
        <end position="122"/>
    </location>
</feature>
<dbReference type="Proteomes" id="UP000593575">
    <property type="component" value="Unassembled WGS sequence"/>
</dbReference>
<dbReference type="GO" id="GO:0005829">
    <property type="term" value="C:cytosol"/>
    <property type="evidence" value="ECO:0007669"/>
    <property type="project" value="TreeGrafter"/>
</dbReference>
<dbReference type="Pfam" id="PF00155">
    <property type="entry name" value="Aminotran_1_2"/>
    <property type="match status" value="2"/>
</dbReference>
<dbReference type="PANTHER" id="PTHR45744">
    <property type="entry name" value="TYROSINE AMINOTRANSFERASE"/>
    <property type="match status" value="1"/>
</dbReference>
<accession>A0A7J9J4Q5</accession>
<keyword evidence="3" id="KW-1185">Reference proteome</keyword>
<dbReference type="InterPro" id="IPR015424">
    <property type="entry name" value="PyrdxlP-dep_Trfase"/>
</dbReference>
<dbReference type="PANTHER" id="PTHR45744:SF11">
    <property type="entry name" value="TYROSINE AMINOTRANSFERASE"/>
    <property type="match status" value="1"/>
</dbReference>
<dbReference type="GO" id="GO:0030170">
    <property type="term" value="F:pyridoxal phosphate binding"/>
    <property type="evidence" value="ECO:0007669"/>
    <property type="project" value="InterPro"/>
</dbReference>
<dbReference type="InterPro" id="IPR015422">
    <property type="entry name" value="PyrdxlP-dep_Trfase_small"/>
</dbReference>
<dbReference type="AlphaFoldDB" id="A0A7J9J4Q5"/>
<dbReference type="GO" id="GO:0004838">
    <property type="term" value="F:L-tyrosine-2-oxoglutarate transaminase activity"/>
    <property type="evidence" value="ECO:0007669"/>
    <property type="project" value="TreeGrafter"/>
</dbReference>
<sequence>MRILGSTVPVVTLGSISKRWIVPGWRLGWIVTSDPNSILKKSGVIDSIAQFLNVSSDPATFIQVKLNLSMLEDINDDMDFCLKLAEEESVIVLPGIAVGLKNWLRITFAIEPSLLQEGLGRIKGFCQRHANKQ</sequence>
<evidence type="ECO:0000259" key="1">
    <source>
        <dbReference type="Pfam" id="PF00155"/>
    </source>
</evidence>
<evidence type="ECO:0000313" key="3">
    <source>
        <dbReference type="Proteomes" id="UP000593575"/>
    </source>
</evidence>